<proteinExistence type="predicted"/>
<organism evidence="2">
    <name type="scientific">Pandoravirus macleodensis</name>
    <dbReference type="NCBI Taxonomy" id="2107707"/>
    <lineage>
        <taxon>Viruses</taxon>
        <taxon>Pandoravirus</taxon>
    </lineage>
</organism>
<sequence>MQRRQHKPTPIVSTRVMLSASKAKAALLAHVARQKALRSEAFGTNRSLGVTAPADYMSAPPPCHGTSSGSAVDSGTSVQNTQQTRVQETEPVESDTVEQQIIALTATIKDIRRRIKAHTSTAATNTTRAVETETTVPTTTSTSTETESLTLGSIVPQALSATDDKQEENGCESRQRVPRVITGPISYEPLAEPSAAFWWE</sequence>
<feature type="compositionally biased region" description="Polar residues" evidence="1">
    <location>
        <begin position="65"/>
        <end position="86"/>
    </location>
</feature>
<dbReference type="EMBL" id="MG011691">
    <property type="protein sequence ID" value="AVK77101.1"/>
    <property type="molecule type" value="Genomic_DNA"/>
</dbReference>
<gene>
    <name evidence="2" type="ORF">pmac_cds_413</name>
</gene>
<evidence type="ECO:0000256" key="1">
    <source>
        <dbReference type="SAM" id="MobiDB-lite"/>
    </source>
</evidence>
<name>A0A2U7UF83_9VIRU</name>
<protein>
    <submittedName>
        <fullName evidence="2">Uncharacterized protein</fullName>
    </submittedName>
</protein>
<feature type="region of interest" description="Disordered" evidence="1">
    <location>
        <begin position="62"/>
        <end position="94"/>
    </location>
</feature>
<evidence type="ECO:0000313" key="2">
    <source>
        <dbReference type="EMBL" id="AVK77101.1"/>
    </source>
</evidence>
<dbReference type="GeneID" id="36841556"/>
<dbReference type="Proteomes" id="UP000249758">
    <property type="component" value="Segment"/>
</dbReference>
<reference evidence="2" key="1">
    <citation type="journal article" date="2018" name="Nat. Commun.">
        <title>Diversity and evolution of the emerging Pandoraviridae family.</title>
        <authorList>
            <person name="Legendre M."/>
            <person name="Fabre E."/>
            <person name="Poirot O."/>
            <person name="Jeudy S."/>
            <person name="Lartigue A."/>
            <person name="Alempic J.M."/>
            <person name="Beucher L."/>
            <person name="Philippe N."/>
            <person name="Bertaux L."/>
            <person name="Christo-Foroux E."/>
            <person name="Labadie K."/>
            <person name="Coute Y."/>
            <person name="Abergel C."/>
            <person name="Claverie J.M."/>
        </authorList>
    </citation>
    <scope>NUCLEOTIDE SEQUENCE [LARGE SCALE GENOMIC DNA]</scope>
    <source>
        <strain evidence="2">Macleodensis</strain>
    </source>
</reference>
<feature type="region of interest" description="Disordered" evidence="1">
    <location>
        <begin position="122"/>
        <end position="148"/>
    </location>
</feature>
<dbReference type="RefSeq" id="YP_009481097.1">
    <property type="nucleotide sequence ID" value="NC_037665.1"/>
</dbReference>
<dbReference type="KEGG" id="vg:36841556"/>
<accession>A0A2U7UF83</accession>